<dbReference type="Proteomes" id="UP000095651">
    <property type="component" value="Unassembled WGS sequence"/>
</dbReference>
<reference evidence="1 2" key="1">
    <citation type="submission" date="2015-09" db="EMBL/GenBank/DDBJ databases">
        <authorList>
            <consortium name="Pathogen Informatics"/>
        </authorList>
    </citation>
    <scope>NUCLEOTIDE SEQUENCE [LARGE SCALE GENOMIC DNA]</scope>
    <source>
        <strain evidence="1 2">2789STDY5608850</strain>
    </source>
</reference>
<gene>
    <name evidence="1" type="primary">mshA_2</name>
    <name evidence="1" type="ORF">ERS852407_02152</name>
</gene>
<accession>A0A174D442</accession>
<protein>
    <submittedName>
        <fullName evidence="1">Polysaccharide pyruvyl transferase CsaB</fullName>
        <ecNumber evidence="1">2.4.1.250</ecNumber>
    </submittedName>
</protein>
<proteinExistence type="predicted"/>
<dbReference type="SUPFAM" id="SSF53756">
    <property type="entry name" value="UDP-Glycosyltransferase/glycogen phosphorylase"/>
    <property type="match status" value="1"/>
</dbReference>
<dbReference type="PANTHER" id="PTHR12526:SF630">
    <property type="entry name" value="GLYCOSYLTRANSFERASE"/>
    <property type="match status" value="1"/>
</dbReference>
<dbReference type="Pfam" id="PF13692">
    <property type="entry name" value="Glyco_trans_1_4"/>
    <property type="match status" value="1"/>
</dbReference>
<dbReference type="RefSeq" id="WP_055654881.1">
    <property type="nucleotide sequence ID" value="NZ_CABIXC010000004.1"/>
</dbReference>
<keyword evidence="1" id="KW-0328">Glycosyltransferase</keyword>
<dbReference type="EC" id="2.4.1.250" evidence="1"/>
<dbReference type="AlphaFoldDB" id="A0A174D442"/>
<evidence type="ECO:0000313" key="2">
    <source>
        <dbReference type="Proteomes" id="UP000095651"/>
    </source>
</evidence>
<evidence type="ECO:0000313" key="1">
    <source>
        <dbReference type="EMBL" id="CUO20482.1"/>
    </source>
</evidence>
<dbReference type="CDD" id="cd03801">
    <property type="entry name" value="GT4_PimA-like"/>
    <property type="match status" value="1"/>
</dbReference>
<keyword evidence="1" id="KW-0808">Transferase</keyword>
<name>A0A174D442_9FIRM</name>
<dbReference type="PANTHER" id="PTHR12526">
    <property type="entry name" value="GLYCOSYLTRANSFERASE"/>
    <property type="match status" value="1"/>
</dbReference>
<organism evidence="1 2">
    <name type="scientific">Hungatella hathewayi</name>
    <dbReference type="NCBI Taxonomy" id="154046"/>
    <lineage>
        <taxon>Bacteria</taxon>
        <taxon>Bacillati</taxon>
        <taxon>Bacillota</taxon>
        <taxon>Clostridia</taxon>
        <taxon>Lachnospirales</taxon>
        <taxon>Lachnospiraceae</taxon>
        <taxon>Hungatella</taxon>
    </lineage>
</organism>
<dbReference type="EMBL" id="CYZE01000004">
    <property type="protein sequence ID" value="CUO20482.1"/>
    <property type="molecule type" value="Genomic_DNA"/>
</dbReference>
<sequence length="434" mass="49768">MIDLNINSFNKKHHIIYYEWYLDIRGGGPTGYLANLLDGLNRCENNEDPLIMFDTDIKRPSPPIQNPVGLHAVIQKWFYQKESTKSFYINRISRYQKALHNNYVTFLNNYNDMFCNEELFSKINLEQTKTIHVHTPGDAVKVKNTLNRLGKRDIKIMLTCHTPEAASNEYYKSALEQGYYAEKAEEIRQGWKIVERKAFEYADILVFPSKEAMEPLLLTMEGFQDIVASKDIRFMATGAKKLVSNLTKQEAKKKYGVEGKFVVGYVGRHNEIKGYDTLQKAASLVLDQNPELCFLIGGAQGNAFAPLHHDRWIEAGWVNPADLFMALDVFILPNKMTYYDLVLLEVMSLGIPIIASRTGGNKSVQNLTNTLCLFDNTEKDLADKISMFSSMPSDKLLNIGKETYSAYEKYFTTTSFAQRYIDTINKIYMDYQLL</sequence>
<dbReference type="GO" id="GO:0102710">
    <property type="term" value="F:D-inositol-3-phosphate glycosyltransferase activity"/>
    <property type="evidence" value="ECO:0007669"/>
    <property type="project" value="UniProtKB-EC"/>
</dbReference>
<dbReference type="Gene3D" id="3.40.50.2000">
    <property type="entry name" value="Glycogen Phosphorylase B"/>
    <property type="match status" value="2"/>
</dbReference>